<dbReference type="InterPro" id="IPR014048">
    <property type="entry name" value="MethylDNA_cys_MeTrfase_DNA-bd"/>
</dbReference>
<evidence type="ECO:0000256" key="7">
    <source>
        <dbReference type="ARBA" id="ARBA00023204"/>
    </source>
</evidence>
<keyword evidence="4" id="KW-0489">Methyltransferase</keyword>
<keyword evidence="7" id="KW-0234">DNA repair</keyword>
<dbReference type="Gene3D" id="3.30.160.70">
    <property type="entry name" value="Methylated DNA-protein cysteine methyltransferase domain"/>
    <property type="match status" value="1"/>
</dbReference>
<dbReference type="InterPro" id="IPR036388">
    <property type="entry name" value="WH-like_DNA-bd_sf"/>
</dbReference>
<dbReference type="Gene3D" id="1.10.10.10">
    <property type="entry name" value="Winged helix-like DNA-binding domain superfamily/Winged helix DNA-binding domain"/>
    <property type="match status" value="1"/>
</dbReference>
<dbReference type="SUPFAM" id="SSF53155">
    <property type="entry name" value="Methylated DNA-protein cysteine methyltransferase domain"/>
    <property type="match status" value="1"/>
</dbReference>
<keyword evidence="6" id="KW-0227">DNA damage</keyword>
<accession>A0A2V3ZJ45</accession>
<dbReference type="FunFam" id="1.10.10.10:FF:000214">
    <property type="entry name" value="Methylated-DNA--protein-cysteine methyltransferase"/>
    <property type="match status" value="1"/>
</dbReference>
<organism evidence="10 11">
    <name type="scientific">Marinobacter vulgaris</name>
    <dbReference type="NCBI Taxonomy" id="1928331"/>
    <lineage>
        <taxon>Bacteria</taxon>
        <taxon>Pseudomonadati</taxon>
        <taxon>Pseudomonadota</taxon>
        <taxon>Gammaproteobacteria</taxon>
        <taxon>Pseudomonadales</taxon>
        <taxon>Marinobacteraceae</taxon>
        <taxon>Marinobacter</taxon>
    </lineage>
</organism>
<protein>
    <recommendedName>
        <fullName evidence="3">methylated-DNA--[protein]-cysteine S-methyltransferase</fullName>
        <ecNumber evidence="3">2.1.1.63</ecNumber>
    </recommendedName>
</protein>
<dbReference type="SUPFAM" id="SSF46767">
    <property type="entry name" value="Methylated DNA-protein cysteine methyltransferase, C-terminal domain"/>
    <property type="match status" value="1"/>
</dbReference>
<dbReference type="Proteomes" id="UP000253987">
    <property type="component" value="Unassembled WGS sequence"/>
</dbReference>
<dbReference type="AlphaFoldDB" id="A0A2V3ZJ45"/>
<dbReference type="CDD" id="cd06445">
    <property type="entry name" value="ATase"/>
    <property type="match status" value="1"/>
</dbReference>
<dbReference type="NCBIfam" id="TIGR00589">
    <property type="entry name" value="ogt"/>
    <property type="match status" value="1"/>
</dbReference>
<evidence type="ECO:0000256" key="4">
    <source>
        <dbReference type="ARBA" id="ARBA00022603"/>
    </source>
</evidence>
<dbReference type="GO" id="GO:0006281">
    <property type="term" value="P:DNA repair"/>
    <property type="evidence" value="ECO:0007669"/>
    <property type="project" value="UniProtKB-KW"/>
</dbReference>
<name>A0A2V3ZJ45_9GAMM</name>
<dbReference type="PROSITE" id="PS00374">
    <property type="entry name" value="MGMT"/>
    <property type="match status" value="1"/>
</dbReference>
<dbReference type="Pfam" id="PF01035">
    <property type="entry name" value="DNA_binding_1"/>
    <property type="match status" value="1"/>
</dbReference>
<evidence type="ECO:0000256" key="8">
    <source>
        <dbReference type="ARBA" id="ARBA00049348"/>
    </source>
</evidence>
<comment type="caution">
    <text evidence="10">The sequence shown here is derived from an EMBL/GenBank/DDBJ whole genome shotgun (WGS) entry which is preliminary data.</text>
</comment>
<sequence>MDAMSDNNRIDEVTAITPQYARDQPVLEVMTPGKHGNGDREIAIQYGVHDTALGTMFVAITPRGVCRMEFLDGGNEDGGLAGLRRDWPKAELTRNDRATSHAVEALFGEPADGRHGLVPLHVVGTEFQVAVWRALLRIPRGTLASYSQIACELGSAKSSRAVGNAIGANPVAVLIPCHRVIQKSGAMGGYRWGAARKKRVQEWENSQVPPAP</sequence>
<keyword evidence="5" id="KW-0808">Transferase</keyword>
<dbReference type="GO" id="GO:0032259">
    <property type="term" value="P:methylation"/>
    <property type="evidence" value="ECO:0007669"/>
    <property type="project" value="UniProtKB-KW"/>
</dbReference>
<dbReference type="InterPro" id="IPR036217">
    <property type="entry name" value="MethylDNA_cys_MeTrfase_DNAb"/>
</dbReference>
<comment type="catalytic activity">
    <reaction evidence="8">
        <text>a 6-O-methyl-2'-deoxyguanosine in DNA + L-cysteinyl-[protein] = S-methyl-L-cysteinyl-[protein] + a 2'-deoxyguanosine in DNA</text>
        <dbReference type="Rhea" id="RHEA:24000"/>
        <dbReference type="Rhea" id="RHEA-COMP:10131"/>
        <dbReference type="Rhea" id="RHEA-COMP:10132"/>
        <dbReference type="Rhea" id="RHEA-COMP:11367"/>
        <dbReference type="Rhea" id="RHEA-COMP:11368"/>
        <dbReference type="ChEBI" id="CHEBI:29950"/>
        <dbReference type="ChEBI" id="CHEBI:82612"/>
        <dbReference type="ChEBI" id="CHEBI:85445"/>
        <dbReference type="ChEBI" id="CHEBI:85448"/>
        <dbReference type="EC" id="2.1.1.63"/>
    </reaction>
</comment>
<keyword evidence="11" id="KW-1185">Reference proteome</keyword>
<dbReference type="PANTHER" id="PTHR10815:SF13">
    <property type="entry name" value="METHYLATED-DNA--PROTEIN-CYSTEINE METHYLTRANSFERASE"/>
    <property type="match status" value="1"/>
</dbReference>
<reference evidence="10 11" key="2">
    <citation type="submission" date="2018-06" db="EMBL/GenBank/DDBJ databases">
        <title>Marinobactersediminissp. nov, a moderately halophilic bacterium isolated from marine solar saltern.</title>
        <authorList>
            <person name="Zhang Y."/>
        </authorList>
    </citation>
    <scope>NUCLEOTIDE SEQUENCE [LARGE SCALE GENOMIC DNA]</scope>
    <source>
        <strain evidence="10 11">F01</strain>
    </source>
</reference>
<dbReference type="InterPro" id="IPR001497">
    <property type="entry name" value="MethylDNA_cys_MeTrfase_AS"/>
</dbReference>
<evidence type="ECO:0000256" key="2">
    <source>
        <dbReference type="ARBA" id="ARBA00008711"/>
    </source>
</evidence>
<reference evidence="11" key="1">
    <citation type="submission" date="2018-05" db="EMBL/GenBank/DDBJ databases">
        <authorList>
            <person name="Lu D."/>
        </authorList>
    </citation>
    <scope>NUCLEOTIDE SEQUENCE [LARGE SCALE GENOMIC DNA]</scope>
    <source>
        <strain evidence="11">F01</strain>
    </source>
</reference>
<gene>
    <name evidence="10" type="ORF">DIT71_12570</name>
</gene>
<dbReference type="EMBL" id="QFWX01000005">
    <property type="protein sequence ID" value="PXX90324.1"/>
    <property type="molecule type" value="Genomic_DNA"/>
</dbReference>
<comment type="catalytic activity">
    <reaction evidence="1">
        <text>a 4-O-methyl-thymidine in DNA + L-cysteinyl-[protein] = a thymidine in DNA + S-methyl-L-cysteinyl-[protein]</text>
        <dbReference type="Rhea" id="RHEA:53428"/>
        <dbReference type="Rhea" id="RHEA-COMP:10131"/>
        <dbReference type="Rhea" id="RHEA-COMP:10132"/>
        <dbReference type="Rhea" id="RHEA-COMP:13555"/>
        <dbReference type="Rhea" id="RHEA-COMP:13556"/>
        <dbReference type="ChEBI" id="CHEBI:29950"/>
        <dbReference type="ChEBI" id="CHEBI:82612"/>
        <dbReference type="ChEBI" id="CHEBI:137386"/>
        <dbReference type="ChEBI" id="CHEBI:137387"/>
        <dbReference type="EC" id="2.1.1.63"/>
    </reaction>
</comment>
<evidence type="ECO:0000259" key="9">
    <source>
        <dbReference type="Pfam" id="PF01035"/>
    </source>
</evidence>
<dbReference type="OrthoDB" id="9811249at2"/>
<evidence type="ECO:0000256" key="6">
    <source>
        <dbReference type="ARBA" id="ARBA00022763"/>
    </source>
</evidence>
<evidence type="ECO:0000313" key="10">
    <source>
        <dbReference type="EMBL" id="PXX90324.1"/>
    </source>
</evidence>
<evidence type="ECO:0000313" key="11">
    <source>
        <dbReference type="Proteomes" id="UP000253987"/>
    </source>
</evidence>
<dbReference type="EC" id="2.1.1.63" evidence="3"/>
<evidence type="ECO:0000256" key="3">
    <source>
        <dbReference type="ARBA" id="ARBA00011918"/>
    </source>
</evidence>
<dbReference type="GO" id="GO:0003908">
    <property type="term" value="F:methylated-DNA-[protein]-cysteine S-methyltransferase activity"/>
    <property type="evidence" value="ECO:0007669"/>
    <property type="project" value="UniProtKB-EC"/>
</dbReference>
<dbReference type="InterPro" id="IPR036631">
    <property type="entry name" value="MGMT_N_sf"/>
</dbReference>
<evidence type="ECO:0000256" key="1">
    <source>
        <dbReference type="ARBA" id="ARBA00001286"/>
    </source>
</evidence>
<evidence type="ECO:0000256" key="5">
    <source>
        <dbReference type="ARBA" id="ARBA00022679"/>
    </source>
</evidence>
<feature type="domain" description="Methylated-DNA-[protein]-cysteine S-methyltransferase DNA binding" evidence="9">
    <location>
        <begin position="126"/>
        <end position="205"/>
    </location>
</feature>
<comment type="similarity">
    <text evidence="2">Belongs to the MGMT family.</text>
</comment>
<dbReference type="PANTHER" id="PTHR10815">
    <property type="entry name" value="METHYLATED-DNA--PROTEIN-CYSTEINE METHYLTRANSFERASE"/>
    <property type="match status" value="1"/>
</dbReference>
<proteinExistence type="inferred from homology"/>